<dbReference type="SMART" id="SM00066">
    <property type="entry name" value="GAL4"/>
    <property type="match status" value="1"/>
</dbReference>
<keyword evidence="8" id="KW-0804">Transcription</keyword>
<feature type="region of interest" description="Disordered" evidence="11">
    <location>
        <begin position="112"/>
        <end position="151"/>
    </location>
</feature>
<feature type="region of interest" description="Disordered" evidence="11">
    <location>
        <begin position="190"/>
        <end position="222"/>
    </location>
</feature>
<dbReference type="SUPFAM" id="SSF57701">
    <property type="entry name" value="Zn2/Cys6 DNA-binding domain"/>
    <property type="match status" value="1"/>
</dbReference>
<dbReference type="AlphaFoldDB" id="A0A1L9S9Q0"/>
<organism evidence="14 15">
    <name type="scientific">Penicilliopsis zonata CBS 506.65</name>
    <dbReference type="NCBI Taxonomy" id="1073090"/>
    <lineage>
        <taxon>Eukaryota</taxon>
        <taxon>Fungi</taxon>
        <taxon>Dikarya</taxon>
        <taxon>Ascomycota</taxon>
        <taxon>Pezizomycotina</taxon>
        <taxon>Eurotiomycetes</taxon>
        <taxon>Eurotiomycetidae</taxon>
        <taxon>Eurotiales</taxon>
        <taxon>Aspergillaceae</taxon>
        <taxon>Penicilliopsis</taxon>
    </lineage>
</organism>
<evidence type="ECO:0000259" key="13">
    <source>
        <dbReference type="PROSITE" id="PS50157"/>
    </source>
</evidence>
<dbReference type="InterPro" id="IPR051059">
    <property type="entry name" value="VerF-like"/>
</dbReference>
<evidence type="ECO:0000313" key="15">
    <source>
        <dbReference type="Proteomes" id="UP000184188"/>
    </source>
</evidence>
<dbReference type="GO" id="GO:0000785">
    <property type="term" value="C:chromatin"/>
    <property type="evidence" value="ECO:0007669"/>
    <property type="project" value="TreeGrafter"/>
</dbReference>
<dbReference type="InterPro" id="IPR036864">
    <property type="entry name" value="Zn2-C6_fun-type_DNA-bd_sf"/>
</dbReference>
<keyword evidence="15" id="KW-1185">Reference proteome</keyword>
<feature type="compositionally biased region" description="Basic and acidic residues" evidence="11">
    <location>
        <begin position="190"/>
        <end position="199"/>
    </location>
</feature>
<dbReference type="PANTHER" id="PTHR40626:SF8">
    <property type="entry name" value="C2H2 FINGER DOMAIN TRANSCRIPTION FACTOR (EUROFUNG)-RELATED"/>
    <property type="match status" value="1"/>
</dbReference>
<dbReference type="Pfam" id="PF00172">
    <property type="entry name" value="Zn_clus"/>
    <property type="match status" value="1"/>
</dbReference>
<keyword evidence="4 10" id="KW-0863">Zinc-finger</keyword>
<evidence type="ECO:0000256" key="11">
    <source>
        <dbReference type="SAM" id="MobiDB-lite"/>
    </source>
</evidence>
<protein>
    <recommendedName>
        <fullName evidence="16">C2H2-type domain-containing protein</fullName>
    </recommendedName>
</protein>
<dbReference type="InterPro" id="IPR001138">
    <property type="entry name" value="Zn2Cys6_DnaBD"/>
</dbReference>
<dbReference type="GO" id="GO:0000978">
    <property type="term" value="F:RNA polymerase II cis-regulatory region sequence-specific DNA binding"/>
    <property type="evidence" value="ECO:0007669"/>
    <property type="project" value="InterPro"/>
</dbReference>
<feature type="region of interest" description="Disordered" evidence="11">
    <location>
        <begin position="604"/>
        <end position="628"/>
    </location>
</feature>
<dbReference type="RefSeq" id="XP_022578422.1">
    <property type="nucleotide sequence ID" value="XM_022723944.1"/>
</dbReference>
<dbReference type="PROSITE" id="PS50048">
    <property type="entry name" value="ZN2_CY6_FUNGAL_2"/>
    <property type="match status" value="1"/>
</dbReference>
<dbReference type="GO" id="GO:0000981">
    <property type="term" value="F:DNA-binding transcription factor activity, RNA polymerase II-specific"/>
    <property type="evidence" value="ECO:0007669"/>
    <property type="project" value="InterPro"/>
</dbReference>
<dbReference type="PROSITE" id="PS50157">
    <property type="entry name" value="ZINC_FINGER_C2H2_2"/>
    <property type="match status" value="2"/>
</dbReference>
<feature type="domain" description="C2H2-type" evidence="13">
    <location>
        <begin position="9"/>
        <end position="36"/>
    </location>
</feature>
<dbReference type="Proteomes" id="UP000184188">
    <property type="component" value="Unassembled WGS sequence"/>
</dbReference>
<dbReference type="CDD" id="cd12148">
    <property type="entry name" value="fungal_TF_MHR"/>
    <property type="match status" value="1"/>
</dbReference>
<dbReference type="GeneID" id="34610409"/>
<sequence>MKAASDKHFRCTVCQRGFTRIDHLKRHHLRHSGLKPYSCVFCAEAFARCDNLRDHYADCSKRGDRKIPETGQRGRRRHACQSCTSMKLRCDGESPCSSCLKRGLECNNHRNNPVKEASQSPSSHFDLLNSRPDAVGSTGMTSGSQVADEDNSDRGSIKFLLNAGTDSFTEHFQLPPRSDLQRRLIRHNDHHNETAREDPLQTSRHPPQTKREAVEENSDSSSPFYQDDFINFFSGPFADVHKSVDDPLTGAAAYRAGVPPVQDPNLTAYEPERPFASALTQAIRTRAWTLPLDNKARDELSMNLGFLLTTTRIRKFAAMYFKYWHTSCPITHAPSFDLETAPMALLVAVVFMGAMYSNDEKEAYVARRVLDFAEFFIFSNDTFSSENEICTTFSGTRVFDGDIGDWTQFQNLQAGVLMVILQYWAGNPVSRNRALENRFSEVVKVARKIGLTSCQHTSQNSVSEYIWIQTESRIRTINVISLVDCSFSLFRNYPCRLIHTEMNCDLPCEEHLFRSPHPFSDRKFKLSRNITISEAFQNLFEKYPKREPPDGLSYSLSQSPRPAPDINPLQLTVFDMFVMIHVLYAFINTHMTHLVPFMRSQASTSSSQSQPYDIYTSTHRPSSQLNPDDPILASIRTALSRWREIWFTLQNQMPHDKWVTMGIYRNGYNFWLVAQLLITKKASIDVIMQMEVKCEDKLQKLKVLLQDENE</sequence>
<feature type="compositionally biased region" description="Polar residues" evidence="11">
    <location>
        <begin position="615"/>
        <end position="626"/>
    </location>
</feature>
<dbReference type="Pfam" id="PF04082">
    <property type="entry name" value="Fungal_trans"/>
    <property type="match status" value="1"/>
</dbReference>
<accession>A0A1L9S9Q0</accession>
<gene>
    <name evidence="14" type="ORF">ASPZODRAFT_135951</name>
</gene>
<name>A0A1L9S9Q0_9EURO</name>
<dbReference type="GO" id="GO:0006351">
    <property type="term" value="P:DNA-templated transcription"/>
    <property type="evidence" value="ECO:0007669"/>
    <property type="project" value="InterPro"/>
</dbReference>
<evidence type="ECO:0008006" key="16">
    <source>
        <dbReference type="Google" id="ProtNLM"/>
    </source>
</evidence>
<dbReference type="EMBL" id="KV878350">
    <property type="protein sequence ID" value="OJJ43912.1"/>
    <property type="molecule type" value="Genomic_DNA"/>
</dbReference>
<dbReference type="Gene3D" id="4.10.240.10">
    <property type="entry name" value="Zn(2)-C6 fungal-type DNA-binding domain"/>
    <property type="match status" value="1"/>
</dbReference>
<dbReference type="SUPFAM" id="SSF57667">
    <property type="entry name" value="beta-beta-alpha zinc fingers"/>
    <property type="match status" value="1"/>
</dbReference>
<evidence type="ECO:0000256" key="6">
    <source>
        <dbReference type="ARBA" id="ARBA00023015"/>
    </source>
</evidence>
<dbReference type="SMART" id="SM00355">
    <property type="entry name" value="ZnF_C2H2"/>
    <property type="match status" value="2"/>
</dbReference>
<evidence type="ECO:0000256" key="10">
    <source>
        <dbReference type="PROSITE-ProRule" id="PRU00042"/>
    </source>
</evidence>
<dbReference type="InterPro" id="IPR007219">
    <property type="entry name" value="XnlR_reg_dom"/>
</dbReference>
<proteinExistence type="predicted"/>
<evidence type="ECO:0000256" key="2">
    <source>
        <dbReference type="ARBA" id="ARBA00022723"/>
    </source>
</evidence>
<dbReference type="PROSITE" id="PS00463">
    <property type="entry name" value="ZN2_CY6_FUNGAL_1"/>
    <property type="match status" value="1"/>
</dbReference>
<evidence type="ECO:0000259" key="12">
    <source>
        <dbReference type="PROSITE" id="PS50048"/>
    </source>
</evidence>
<dbReference type="PROSITE" id="PS00028">
    <property type="entry name" value="ZINC_FINGER_C2H2_1"/>
    <property type="match status" value="1"/>
</dbReference>
<dbReference type="VEuPathDB" id="FungiDB:ASPZODRAFT_135951"/>
<evidence type="ECO:0000256" key="9">
    <source>
        <dbReference type="ARBA" id="ARBA00023242"/>
    </source>
</evidence>
<evidence type="ECO:0000256" key="4">
    <source>
        <dbReference type="ARBA" id="ARBA00022771"/>
    </source>
</evidence>
<evidence type="ECO:0000256" key="3">
    <source>
        <dbReference type="ARBA" id="ARBA00022737"/>
    </source>
</evidence>
<feature type="domain" description="Zn(2)-C6 fungal-type" evidence="12">
    <location>
        <begin position="79"/>
        <end position="106"/>
    </location>
</feature>
<dbReference type="GO" id="GO:0008270">
    <property type="term" value="F:zinc ion binding"/>
    <property type="evidence" value="ECO:0007669"/>
    <property type="project" value="UniProtKB-KW"/>
</dbReference>
<evidence type="ECO:0000313" key="14">
    <source>
        <dbReference type="EMBL" id="OJJ43912.1"/>
    </source>
</evidence>
<dbReference type="GO" id="GO:0005634">
    <property type="term" value="C:nucleus"/>
    <property type="evidence" value="ECO:0007669"/>
    <property type="project" value="UniProtKB-SubCell"/>
</dbReference>
<comment type="subcellular location">
    <subcellularLocation>
        <location evidence="1">Nucleus</location>
    </subcellularLocation>
</comment>
<evidence type="ECO:0000256" key="7">
    <source>
        <dbReference type="ARBA" id="ARBA00023125"/>
    </source>
</evidence>
<evidence type="ECO:0000256" key="5">
    <source>
        <dbReference type="ARBA" id="ARBA00022833"/>
    </source>
</evidence>
<keyword evidence="6" id="KW-0805">Transcription regulation</keyword>
<reference evidence="15" key="1">
    <citation type="journal article" date="2017" name="Genome Biol.">
        <title>Comparative genomics reveals high biological diversity and specific adaptations in the industrially and medically important fungal genus Aspergillus.</title>
        <authorList>
            <person name="de Vries R.P."/>
            <person name="Riley R."/>
            <person name="Wiebenga A."/>
            <person name="Aguilar-Osorio G."/>
            <person name="Amillis S."/>
            <person name="Uchima C.A."/>
            <person name="Anderluh G."/>
            <person name="Asadollahi M."/>
            <person name="Askin M."/>
            <person name="Barry K."/>
            <person name="Battaglia E."/>
            <person name="Bayram O."/>
            <person name="Benocci T."/>
            <person name="Braus-Stromeyer S.A."/>
            <person name="Caldana C."/>
            <person name="Canovas D."/>
            <person name="Cerqueira G.C."/>
            <person name="Chen F."/>
            <person name="Chen W."/>
            <person name="Choi C."/>
            <person name="Clum A."/>
            <person name="Dos Santos R.A."/>
            <person name="Damasio A.R."/>
            <person name="Diallinas G."/>
            <person name="Emri T."/>
            <person name="Fekete E."/>
            <person name="Flipphi M."/>
            <person name="Freyberg S."/>
            <person name="Gallo A."/>
            <person name="Gournas C."/>
            <person name="Habgood R."/>
            <person name="Hainaut M."/>
            <person name="Harispe M.L."/>
            <person name="Henrissat B."/>
            <person name="Hilden K.S."/>
            <person name="Hope R."/>
            <person name="Hossain A."/>
            <person name="Karabika E."/>
            <person name="Karaffa L."/>
            <person name="Karanyi Z."/>
            <person name="Krasevec N."/>
            <person name="Kuo A."/>
            <person name="Kusch H."/>
            <person name="LaButti K."/>
            <person name="Lagendijk E.L."/>
            <person name="Lapidus A."/>
            <person name="Levasseur A."/>
            <person name="Lindquist E."/>
            <person name="Lipzen A."/>
            <person name="Logrieco A.F."/>
            <person name="MacCabe A."/>
            <person name="Maekelae M.R."/>
            <person name="Malavazi I."/>
            <person name="Melin P."/>
            <person name="Meyer V."/>
            <person name="Mielnichuk N."/>
            <person name="Miskei M."/>
            <person name="Molnar A.P."/>
            <person name="Mule G."/>
            <person name="Ngan C.Y."/>
            <person name="Orejas M."/>
            <person name="Orosz E."/>
            <person name="Ouedraogo J.P."/>
            <person name="Overkamp K.M."/>
            <person name="Park H.-S."/>
            <person name="Perrone G."/>
            <person name="Piumi F."/>
            <person name="Punt P.J."/>
            <person name="Ram A.F."/>
            <person name="Ramon A."/>
            <person name="Rauscher S."/>
            <person name="Record E."/>
            <person name="Riano-Pachon D.M."/>
            <person name="Robert V."/>
            <person name="Roehrig J."/>
            <person name="Ruller R."/>
            <person name="Salamov A."/>
            <person name="Salih N.S."/>
            <person name="Samson R.A."/>
            <person name="Sandor E."/>
            <person name="Sanguinetti M."/>
            <person name="Schuetze T."/>
            <person name="Sepcic K."/>
            <person name="Shelest E."/>
            <person name="Sherlock G."/>
            <person name="Sophianopoulou V."/>
            <person name="Squina F.M."/>
            <person name="Sun H."/>
            <person name="Susca A."/>
            <person name="Todd R.B."/>
            <person name="Tsang A."/>
            <person name="Unkles S.E."/>
            <person name="van de Wiele N."/>
            <person name="van Rossen-Uffink D."/>
            <person name="Oliveira J.V."/>
            <person name="Vesth T.C."/>
            <person name="Visser J."/>
            <person name="Yu J.-H."/>
            <person name="Zhou M."/>
            <person name="Andersen M.R."/>
            <person name="Archer D.B."/>
            <person name="Baker S.E."/>
            <person name="Benoit I."/>
            <person name="Brakhage A.A."/>
            <person name="Braus G.H."/>
            <person name="Fischer R."/>
            <person name="Frisvad J.C."/>
            <person name="Goldman G.H."/>
            <person name="Houbraken J."/>
            <person name="Oakley B."/>
            <person name="Pocsi I."/>
            <person name="Scazzocchio C."/>
            <person name="Seiboth B."/>
            <person name="vanKuyk P.A."/>
            <person name="Wortman J."/>
            <person name="Dyer P.S."/>
            <person name="Grigoriev I.V."/>
        </authorList>
    </citation>
    <scope>NUCLEOTIDE SEQUENCE [LARGE SCALE GENOMIC DNA]</scope>
    <source>
        <strain evidence="15">CBS 506.65</strain>
    </source>
</reference>
<dbReference type="OrthoDB" id="10018191at2759"/>
<evidence type="ECO:0000256" key="1">
    <source>
        <dbReference type="ARBA" id="ARBA00004123"/>
    </source>
</evidence>
<keyword evidence="9" id="KW-0539">Nucleus</keyword>
<evidence type="ECO:0000256" key="8">
    <source>
        <dbReference type="ARBA" id="ARBA00023163"/>
    </source>
</evidence>
<dbReference type="STRING" id="1073090.A0A1L9S9Q0"/>
<dbReference type="Gene3D" id="3.30.160.60">
    <property type="entry name" value="Classic Zinc Finger"/>
    <property type="match status" value="1"/>
</dbReference>
<dbReference type="InterPro" id="IPR013087">
    <property type="entry name" value="Znf_C2H2_type"/>
</dbReference>
<keyword evidence="5" id="KW-0862">Zinc</keyword>
<keyword evidence="7" id="KW-0238">DNA-binding</keyword>
<keyword evidence="3" id="KW-0677">Repeat</keyword>
<keyword evidence="2" id="KW-0479">Metal-binding</keyword>
<feature type="domain" description="C2H2-type" evidence="13">
    <location>
        <begin position="37"/>
        <end position="66"/>
    </location>
</feature>
<dbReference type="InterPro" id="IPR036236">
    <property type="entry name" value="Znf_C2H2_sf"/>
</dbReference>
<dbReference type="PANTHER" id="PTHR40626">
    <property type="entry name" value="MIP31509P"/>
    <property type="match status" value="1"/>
</dbReference>
<dbReference type="CDD" id="cd00067">
    <property type="entry name" value="GAL4"/>
    <property type="match status" value="1"/>
</dbReference>